<name>A0A3A3FXP8_9BURK</name>
<dbReference type="RefSeq" id="WP_119784423.1">
    <property type="nucleotide sequence ID" value="NZ_QYUQ01000002.1"/>
</dbReference>
<sequence length="114" mass="13377">MWTWLANWFEAVQEWFSPRRKVLIREGDTLPSAMPKRDLILLQDDGENWSVGFRCPCGCGDVIELLILPNVKPRWDIKIDHRGRPTLSPSVWRETGCRSHFWVRDGKVIWVSDT</sequence>
<comment type="caution">
    <text evidence="1">The sequence shown here is derived from an EMBL/GenBank/DDBJ whole genome shotgun (WGS) entry which is preliminary data.</text>
</comment>
<evidence type="ECO:0000313" key="2">
    <source>
        <dbReference type="Proteomes" id="UP000266327"/>
    </source>
</evidence>
<dbReference type="AlphaFoldDB" id="A0A3A3FXP8"/>
<dbReference type="Pfam" id="PF20137">
    <property type="entry name" value="BubE"/>
    <property type="match status" value="1"/>
</dbReference>
<dbReference type="InterPro" id="IPR045384">
    <property type="entry name" value="DUF6527"/>
</dbReference>
<proteinExistence type="predicted"/>
<dbReference type="Proteomes" id="UP000266327">
    <property type="component" value="Unassembled WGS sequence"/>
</dbReference>
<reference evidence="2" key="1">
    <citation type="submission" date="2018-09" db="EMBL/GenBank/DDBJ databases">
        <authorList>
            <person name="Zhu H."/>
        </authorList>
    </citation>
    <scope>NUCLEOTIDE SEQUENCE [LARGE SCALE GENOMIC DNA]</scope>
    <source>
        <strain evidence="2">K1S02-23</strain>
    </source>
</reference>
<dbReference type="EMBL" id="QYUQ01000002">
    <property type="protein sequence ID" value="RJG00973.1"/>
    <property type="molecule type" value="Genomic_DNA"/>
</dbReference>
<evidence type="ECO:0000313" key="1">
    <source>
        <dbReference type="EMBL" id="RJG00973.1"/>
    </source>
</evidence>
<gene>
    <name evidence="1" type="ORF">D3878_04695</name>
</gene>
<accession>A0A3A3FXP8</accession>
<protein>
    <submittedName>
        <fullName evidence="1">Uncharacterized protein</fullName>
    </submittedName>
</protein>
<keyword evidence="2" id="KW-1185">Reference proteome</keyword>
<organism evidence="1 2">
    <name type="scientific">Noviherbaspirillum sedimenti</name>
    <dbReference type="NCBI Taxonomy" id="2320865"/>
    <lineage>
        <taxon>Bacteria</taxon>
        <taxon>Pseudomonadati</taxon>
        <taxon>Pseudomonadota</taxon>
        <taxon>Betaproteobacteria</taxon>
        <taxon>Burkholderiales</taxon>
        <taxon>Oxalobacteraceae</taxon>
        <taxon>Noviherbaspirillum</taxon>
    </lineage>
</organism>